<keyword evidence="5" id="KW-1185">Reference proteome</keyword>
<reference evidence="4 5" key="1">
    <citation type="journal article" date="2019" name="Int. J. Syst. Evol. Microbiol.">
        <title>The Global Catalogue of Microorganisms (GCM) 10K type strain sequencing project: providing services to taxonomists for standard genome sequencing and annotation.</title>
        <authorList>
            <consortium name="The Broad Institute Genomics Platform"/>
            <consortium name="The Broad Institute Genome Sequencing Center for Infectious Disease"/>
            <person name="Wu L."/>
            <person name="Ma J."/>
        </authorList>
    </citation>
    <scope>NUCLEOTIDE SEQUENCE [LARGE SCALE GENOMIC DNA]</scope>
    <source>
        <strain evidence="4 5">JCM 12393</strain>
    </source>
</reference>
<dbReference type="InterPro" id="IPR006379">
    <property type="entry name" value="HAD-SF_hydro_IIB"/>
</dbReference>
<proteinExistence type="inferred from homology"/>
<evidence type="ECO:0000259" key="3">
    <source>
        <dbReference type="Pfam" id="PF05116"/>
    </source>
</evidence>
<dbReference type="SUPFAM" id="SSF56784">
    <property type="entry name" value="HAD-like"/>
    <property type="match status" value="1"/>
</dbReference>
<evidence type="ECO:0000313" key="4">
    <source>
        <dbReference type="EMBL" id="GAA1383430.1"/>
    </source>
</evidence>
<feature type="domain" description="Sucrose phosphatase-like" evidence="3">
    <location>
        <begin position="3"/>
        <end position="232"/>
    </location>
</feature>
<gene>
    <name evidence="4" type="primary">ggpS</name>
    <name evidence="4" type="ORF">GCM10009639_03700</name>
</gene>
<comment type="caution">
    <text evidence="4">The sequence shown here is derived from an EMBL/GenBank/DDBJ whole genome shotgun (WGS) entry which is preliminary data.</text>
</comment>
<dbReference type="InterPro" id="IPR001830">
    <property type="entry name" value="Glyco_trans_20"/>
</dbReference>
<dbReference type="EMBL" id="BAAAKJ010000019">
    <property type="protein sequence ID" value="GAA1383430.1"/>
    <property type="molecule type" value="Genomic_DNA"/>
</dbReference>
<evidence type="ECO:0000256" key="2">
    <source>
        <dbReference type="SAM" id="MobiDB-lite"/>
    </source>
</evidence>
<dbReference type="SFLD" id="SFLDS00003">
    <property type="entry name" value="Haloacid_Dehalogenase"/>
    <property type="match status" value="1"/>
</dbReference>
<organism evidence="4 5">
    <name type="scientific">Kitasatospora putterlickiae</name>
    <dbReference type="NCBI Taxonomy" id="221725"/>
    <lineage>
        <taxon>Bacteria</taxon>
        <taxon>Bacillati</taxon>
        <taxon>Actinomycetota</taxon>
        <taxon>Actinomycetes</taxon>
        <taxon>Kitasatosporales</taxon>
        <taxon>Streptomycetaceae</taxon>
        <taxon>Kitasatospora</taxon>
    </lineage>
</organism>
<dbReference type="NCBIfam" id="TIGR01484">
    <property type="entry name" value="HAD-SF-IIB"/>
    <property type="match status" value="1"/>
</dbReference>
<sequence>MSRILVTDLDGTLLGGANGDRLRLRDALARHPEVTVVFATGRGAASVRQVLRDPLLPRPRWIVADVGATVLDGTDLSAVEPLQGQLRTGWPGRERVRAALDHLPALAYQHGVAQEGRCSYYLAPQDLTPEVTSAVAALGCTWVYSADRYFDVLPPHVSKGAAVRALADKLAWPAESVLVAGDSLNDLSLFRLGAHGVIVAGAEPALAVAVGDDPLVHRPDGPGAAGILAALSALGWVTPPAHRPRVRHALVVGYHRPPAHRRKGGTRAPSSPNGILPTLTSAFADGLPGVWVAATTPGSPVAEGPEPRKRRGDSSLSLMPLTADQWSGYFHQACKETLWPILMSEPNRSVFREDSWAAYRAVNARFAEHIAARAAPGATVWLHDYNLWLVPGLLRATRPDLRTGLFHHTPFPPAETFAALPVAAELRASLTGLDWAGFHTAGFAEHFQDAMAGAAAVPRVGVHPLGIDRQAIEVIARSRPPRDRPAAHRVVLSVERLDYAKAPVQKVDALDRLLAARPDLCGQVTFRLVCPPPEPGLTAYDTTRALLEQRVGQVNHAWRRDGWRPVDYRPGNLSFPEVVDEYLGADVFWVTSLQDGMNLTAKEFVAAQTALPWHDTRGPGVLVLSRHTGAAATFGDTALLTDPNSPEDLTTTLARALDTSPAERRRRMERLSALLGRERPVRWATRIIDAIRQAPKPLRHH</sequence>
<feature type="region of interest" description="Disordered" evidence="2">
    <location>
        <begin position="294"/>
        <end position="315"/>
    </location>
</feature>
<comment type="similarity">
    <text evidence="1">Belongs to the glycosyltransferase 20 family.</text>
</comment>
<dbReference type="SFLD" id="SFLDG01140">
    <property type="entry name" value="C2.B:_Phosphomannomutase_and_P"/>
    <property type="match status" value="1"/>
</dbReference>
<accession>A0ABN1XML4</accession>
<dbReference type="Gene3D" id="3.40.50.2000">
    <property type="entry name" value="Glycogen Phosphorylase B"/>
    <property type="match status" value="2"/>
</dbReference>
<dbReference type="RefSeq" id="WP_344324515.1">
    <property type="nucleotide sequence ID" value="NZ_BAAAKJ010000019.1"/>
</dbReference>
<dbReference type="Pfam" id="PF00982">
    <property type="entry name" value="Glyco_transf_20"/>
    <property type="match status" value="1"/>
</dbReference>
<dbReference type="SUPFAM" id="SSF53756">
    <property type="entry name" value="UDP-Glycosyltransferase/glycogen phosphorylase"/>
    <property type="match status" value="1"/>
</dbReference>
<evidence type="ECO:0000313" key="5">
    <source>
        <dbReference type="Proteomes" id="UP001499863"/>
    </source>
</evidence>
<dbReference type="Gene3D" id="3.40.50.1000">
    <property type="entry name" value="HAD superfamily/HAD-like"/>
    <property type="match status" value="1"/>
</dbReference>
<dbReference type="Proteomes" id="UP001499863">
    <property type="component" value="Unassembled WGS sequence"/>
</dbReference>
<evidence type="ECO:0000256" key="1">
    <source>
        <dbReference type="ARBA" id="ARBA00008799"/>
    </source>
</evidence>
<dbReference type="InterPro" id="IPR006380">
    <property type="entry name" value="SPP-like_dom"/>
</dbReference>
<name>A0ABN1XML4_9ACTN</name>
<dbReference type="PANTHER" id="PTHR10788">
    <property type="entry name" value="TREHALOSE-6-PHOSPHATE SYNTHASE"/>
    <property type="match status" value="1"/>
</dbReference>
<dbReference type="Pfam" id="PF05116">
    <property type="entry name" value="S6PP"/>
    <property type="match status" value="1"/>
</dbReference>
<protein>
    <submittedName>
        <fullName evidence="4">Glucosylglycerol-phosphate synthase</fullName>
    </submittedName>
</protein>
<dbReference type="SFLD" id="SFLDG01141">
    <property type="entry name" value="C2.B.1:_Sucrose_Phosphatase_Li"/>
    <property type="match status" value="1"/>
</dbReference>
<dbReference type="InterPro" id="IPR023214">
    <property type="entry name" value="HAD_sf"/>
</dbReference>
<dbReference type="InterPro" id="IPR036412">
    <property type="entry name" value="HAD-like_sf"/>
</dbReference>
<dbReference type="Gene3D" id="3.90.1070.10">
    <property type="match status" value="1"/>
</dbReference>
<dbReference type="PANTHER" id="PTHR10788:SF106">
    <property type="entry name" value="BCDNA.GH08860"/>
    <property type="match status" value="1"/>
</dbReference>